<keyword evidence="3" id="KW-1185">Reference proteome</keyword>
<feature type="region of interest" description="Disordered" evidence="1">
    <location>
        <begin position="1"/>
        <end position="51"/>
    </location>
</feature>
<evidence type="ECO:0000313" key="3">
    <source>
        <dbReference type="Proteomes" id="UP000026960"/>
    </source>
</evidence>
<proteinExistence type="predicted"/>
<name>A0A0D3F9Y5_9ORYZ</name>
<dbReference type="AlphaFoldDB" id="A0A0D3F9Y5"/>
<feature type="compositionally biased region" description="Pro residues" evidence="1">
    <location>
        <begin position="31"/>
        <end position="43"/>
    </location>
</feature>
<protein>
    <submittedName>
        <fullName evidence="2">Uncharacterized protein</fullName>
    </submittedName>
</protein>
<reference evidence="2" key="1">
    <citation type="journal article" date="2009" name="Rice">
        <title>De Novo Next Generation Sequencing of Plant Genomes.</title>
        <authorList>
            <person name="Rounsley S."/>
            <person name="Marri P.R."/>
            <person name="Yu Y."/>
            <person name="He R."/>
            <person name="Sisneros N."/>
            <person name="Goicoechea J.L."/>
            <person name="Lee S.J."/>
            <person name="Angelova A."/>
            <person name="Kudrna D."/>
            <person name="Luo M."/>
            <person name="Affourtit J."/>
            <person name="Desany B."/>
            <person name="Knight J."/>
            <person name="Niazi F."/>
            <person name="Egholm M."/>
            <person name="Wing R.A."/>
        </authorList>
    </citation>
    <scope>NUCLEOTIDE SEQUENCE [LARGE SCALE GENOMIC DNA]</scope>
    <source>
        <strain evidence="2">cv. IRGC 105608</strain>
    </source>
</reference>
<dbReference type="Proteomes" id="UP000026960">
    <property type="component" value="Chromosome 2"/>
</dbReference>
<evidence type="ECO:0000313" key="2">
    <source>
        <dbReference type="EnsemblPlants" id="OBART02G30930.1"/>
    </source>
</evidence>
<sequence length="158" mass="16584">MPHIPPKSGKISTLPTPLRLRPGGRSRAAPLCPPTSQTPPPHGTAPAKISAPTRRAALLPQPNPFSMASAVSLLLLSSPRPLRRAAPVPALRSQARHPLLLGHAGETALGVWATRARLPAPPPRASNPNNDNDNSGAVEAPDRLVAAVAYLYPFLDGR</sequence>
<evidence type="ECO:0000256" key="1">
    <source>
        <dbReference type="SAM" id="MobiDB-lite"/>
    </source>
</evidence>
<dbReference type="EnsemblPlants" id="OBART02G30930.1">
    <property type="protein sequence ID" value="OBART02G30930.1"/>
    <property type="gene ID" value="OBART02G30930"/>
</dbReference>
<dbReference type="HOGENOM" id="CLU_1671970_0_0_1"/>
<feature type="compositionally biased region" description="Low complexity" evidence="1">
    <location>
        <begin position="126"/>
        <end position="135"/>
    </location>
</feature>
<accession>A0A0D3F9Y5</accession>
<organism evidence="2">
    <name type="scientific">Oryza barthii</name>
    <dbReference type="NCBI Taxonomy" id="65489"/>
    <lineage>
        <taxon>Eukaryota</taxon>
        <taxon>Viridiplantae</taxon>
        <taxon>Streptophyta</taxon>
        <taxon>Embryophyta</taxon>
        <taxon>Tracheophyta</taxon>
        <taxon>Spermatophyta</taxon>
        <taxon>Magnoliopsida</taxon>
        <taxon>Liliopsida</taxon>
        <taxon>Poales</taxon>
        <taxon>Poaceae</taxon>
        <taxon>BOP clade</taxon>
        <taxon>Oryzoideae</taxon>
        <taxon>Oryzeae</taxon>
        <taxon>Oryzinae</taxon>
        <taxon>Oryza</taxon>
    </lineage>
</organism>
<feature type="region of interest" description="Disordered" evidence="1">
    <location>
        <begin position="118"/>
        <end position="139"/>
    </location>
</feature>
<reference evidence="2" key="2">
    <citation type="submission" date="2015-03" db="UniProtKB">
        <authorList>
            <consortium name="EnsemblPlants"/>
        </authorList>
    </citation>
    <scope>IDENTIFICATION</scope>
</reference>
<dbReference type="Gramene" id="OBART02G30930.1">
    <property type="protein sequence ID" value="OBART02G30930.1"/>
    <property type="gene ID" value="OBART02G30930"/>
</dbReference>
<dbReference type="PaxDb" id="65489-OBART02G30930.1"/>